<dbReference type="InterPro" id="IPR029002">
    <property type="entry name" value="PLPC/GPLD1"/>
</dbReference>
<keyword evidence="6" id="KW-0862">Zinc</keyword>
<evidence type="ECO:0000256" key="6">
    <source>
        <dbReference type="ARBA" id="ARBA00022833"/>
    </source>
</evidence>
<dbReference type="EMBL" id="NVOI01000199">
    <property type="protein sequence ID" value="PGG78643.1"/>
    <property type="molecule type" value="Genomic_DNA"/>
</dbReference>
<dbReference type="PRINTS" id="PR00479">
    <property type="entry name" value="PRPHPHLPASEC"/>
</dbReference>
<evidence type="ECO:0000256" key="1">
    <source>
        <dbReference type="ARBA" id="ARBA00012018"/>
    </source>
</evidence>
<gene>
    <name evidence="9" type="ORF">CON73_31300</name>
</gene>
<dbReference type="PROSITE" id="PS51346">
    <property type="entry name" value="PROKAR_ZN_DEPEND_PLPC_2"/>
    <property type="match status" value="1"/>
</dbReference>
<sequence length="348" mass="39649">MKFKKKLCKLALATTLASISTTIIPTEILGEEINQNNQNHSRQKRWSAENPFDVNQNTHLWIARHAIDMIARDSEHEPSQLHARTFFSFHNLKNAFEQGLYDADHLDQFNNGGTGYIGIDGLISGGWKSHFYDPDTGKNYKGESSPTARTEGAKYFHLAGNYLYNQDPEKAMYYLGVATHYFTDVTQPMHAANFTNVELSPRHSSLFHSAFENYVTEIQHTFNDLQNTMTGDYNLLVDPYSTIFSYDPGKWIHYAAANAKVHAKNIIRPEIFNEQYGYIIELPNFRLLAIDIWKNDPRIQTAIQSSLNDAPALTAGFLNMWFKKNIPNNWSQDAVKGLARGESAYQVP</sequence>
<dbReference type="GO" id="GO:0034480">
    <property type="term" value="F:phosphatidylcholine phospholipase C activity"/>
    <property type="evidence" value="ECO:0007669"/>
    <property type="project" value="UniProtKB-EC"/>
</dbReference>
<dbReference type="InterPro" id="IPR001531">
    <property type="entry name" value="Zn_PLipaseC"/>
</dbReference>
<evidence type="ECO:0000259" key="8">
    <source>
        <dbReference type="PROSITE" id="PS51346"/>
    </source>
</evidence>
<feature type="domain" description="Zn-dependent PLC" evidence="8">
    <location>
        <begin position="43"/>
        <end position="332"/>
    </location>
</feature>
<evidence type="ECO:0000313" key="10">
    <source>
        <dbReference type="Proteomes" id="UP000225320"/>
    </source>
</evidence>
<dbReference type="InterPro" id="IPR008947">
    <property type="entry name" value="PLipase_C/P1_nuclease_dom_sf"/>
</dbReference>
<reference evidence="9 10" key="1">
    <citation type="submission" date="2017-09" db="EMBL/GenBank/DDBJ databases">
        <title>Large-scale bioinformatics analysis of Bacillus genomes uncovers conserved roles of natural products in bacterial physiology.</title>
        <authorList>
            <consortium name="Agbiome Team Llc"/>
            <person name="Bleich R.M."/>
            <person name="Grubbs K.J."/>
            <person name="Santa Maria K.C."/>
            <person name="Allen S.E."/>
            <person name="Farag S."/>
            <person name="Shank E.A."/>
            <person name="Bowers A."/>
        </authorList>
    </citation>
    <scope>NUCLEOTIDE SEQUENCE [LARGE SCALE GENOMIC DNA]</scope>
    <source>
        <strain evidence="9 10">AFS094862</strain>
    </source>
</reference>
<evidence type="ECO:0000313" key="9">
    <source>
        <dbReference type="EMBL" id="PGG78643.1"/>
    </source>
</evidence>
<evidence type="ECO:0000256" key="2">
    <source>
        <dbReference type="ARBA" id="ARBA00018391"/>
    </source>
</evidence>
<keyword evidence="5" id="KW-0378">Hydrolase</keyword>
<dbReference type="Pfam" id="PF00882">
    <property type="entry name" value="Zn_dep_PLPC"/>
    <property type="match status" value="1"/>
</dbReference>
<dbReference type="EC" id="3.1.4.3" evidence="1"/>
<keyword evidence="4" id="KW-0732">Signal</keyword>
<evidence type="ECO:0000256" key="3">
    <source>
        <dbReference type="ARBA" id="ARBA00022723"/>
    </source>
</evidence>
<evidence type="ECO:0000256" key="4">
    <source>
        <dbReference type="ARBA" id="ARBA00022729"/>
    </source>
</evidence>
<dbReference type="GO" id="GO:0008270">
    <property type="term" value="F:zinc ion binding"/>
    <property type="evidence" value="ECO:0007669"/>
    <property type="project" value="InterPro"/>
</dbReference>
<dbReference type="Proteomes" id="UP000225320">
    <property type="component" value="Unassembled WGS sequence"/>
</dbReference>
<dbReference type="CDD" id="cd11009">
    <property type="entry name" value="Zn_dep_PLPC"/>
    <property type="match status" value="1"/>
</dbReference>
<evidence type="ECO:0000256" key="7">
    <source>
        <dbReference type="ARBA" id="ARBA00031285"/>
    </source>
</evidence>
<protein>
    <recommendedName>
        <fullName evidence="2">Phospholipase C</fullName>
        <ecNumber evidence="1">3.1.4.3</ecNumber>
    </recommendedName>
    <alternativeName>
        <fullName evidence="7">Phosphatidylcholine cholinephosphohydrolase</fullName>
    </alternativeName>
</protein>
<keyword evidence="3" id="KW-0479">Metal-binding</keyword>
<name>A0A2B7UUS4_9BACI</name>
<dbReference type="AlphaFoldDB" id="A0A2B7UUS4"/>
<dbReference type="Gene3D" id="1.10.575.10">
    <property type="entry name" value="P1 Nuclease"/>
    <property type="match status" value="1"/>
</dbReference>
<accession>A0A2B7UUS4</accession>
<proteinExistence type="predicted"/>
<organism evidence="9 10">
    <name type="scientific">Bacillus toyonensis</name>
    <dbReference type="NCBI Taxonomy" id="155322"/>
    <lineage>
        <taxon>Bacteria</taxon>
        <taxon>Bacillati</taxon>
        <taxon>Bacillota</taxon>
        <taxon>Bacilli</taxon>
        <taxon>Bacillales</taxon>
        <taxon>Bacillaceae</taxon>
        <taxon>Bacillus</taxon>
        <taxon>Bacillus cereus group</taxon>
    </lineage>
</organism>
<dbReference type="SMART" id="SM00770">
    <property type="entry name" value="Zn_dep_PLPC"/>
    <property type="match status" value="1"/>
</dbReference>
<dbReference type="SUPFAM" id="SSF48537">
    <property type="entry name" value="Phospholipase C/P1 nuclease"/>
    <property type="match status" value="1"/>
</dbReference>
<comment type="caution">
    <text evidence="9">The sequence shown here is derived from an EMBL/GenBank/DDBJ whole genome shotgun (WGS) entry which is preliminary data.</text>
</comment>
<evidence type="ECO:0000256" key="5">
    <source>
        <dbReference type="ARBA" id="ARBA00022801"/>
    </source>
</evidence>
<dbReference type="RefSeq" id="WP_098733830.1">
    <property type="nucleotide sequence ID" value="NZ_NVOI01000199.1"/>
</dbReference>